<gene>
    <name evidence="4" type="primary">LOC107274565</name>
</gene>
<name>A0AAJ7W7P7_CEPCN</name>
<organism evidence="3 4">
    <name type="scientific">Cephus cinctus</name>
    <name type="common">Wheat stem sawfly</name>
    <dbReference type="NCBI Taxonomy" id="211228"/>
    <lineage>
        <taxon>Eukaryota</taxon>
        <taxon>Metazoa</taxon>
        <taxon>Ecdysozoa</taxon>
        <taxon>Arthropoda</taxon>
        <taxon>Hexapoda</taxon>
        <taxon>Insecta</taxon>
        <taxon>Pterygota</taxon>
        <taxon>Neoptera</taxon>
        <taxon>Endopterygota</taxon>
        <taxon>Hymenoptera</taxon>
        <taxon>Cephoidea</taxon>
        <taxon>Cephidae</taxon>
        <taxon>Cephus</taxon>
    </lineage>
</organism>
<evidence type="ECO:0000256" key="1">
    <source>
        <dbReference type="ARBA" id="ARBA00007398"/>
    </source>
</evidence>
<dbReference type="RefSeq" id="XP_024947585.1">
    <property type="nucleotide sequence ID" value="XM_025091817.1"/>
</dbReference>
<dbReference type="CDD" id="cd18676">
    <property type="entry name" value="PIN_asteroid-like"/>
    <property type="match status" value="1"/>
</dbReference>
<protein>
    <submittedName>
        <fullName evidence="4">Protein asteroid isoform X2</fullName>
    </submittedName>
</protein>
<dbReference type="GeneID" id="107274565"/>
<accession>A0AAJ7W7P7</accession>
<dbReference type="Gene3D" id="3.40.50.1010">
    <property type="entry name" value="5'-nuclease"/>
    <property type="match status" value="1"/>
</dbReference>
<reference evidence="4" key="1">
    <citation type="submission" date="2025-08" db="UniProtKB">
        <authorList>
            <consortium name="RefSeq"/>
        </authorList>
    </citation>
    <scope>IDENTIFICATION</scope>
</reference>
<proteinExistence type="inferred from homology"/>
<comment type="similarity">
    <text evidence="1">Belongs to the asteroid family.</text>
</comment>
<dbReference type="InterPro" id="IPR026832">
    <property type="entry name" value="Asteroid"/>
</dbReference>
<sequence length="687" mass="79382">MGVGGLTTFIARHADQYLENFELHDTYLVIDGNSIACQLYNWYSKCNCAFGGDYDVYARCVENLFDELLMCNVTPLVLLDGGYEDKKIKTCLKRIRDKIIAASAYTPSRQRSRKFFPLFLSEVFNDIMQEKGIQYAQCLFEADDNIAAVARVLGCPVLSFDSDFYVYDVLYIPFDTLHHNVVKSSTNNGYVKRCKLYKAERLLATFNGLDRTMLPLAATLLGFTNEFVTEMVAKNLKKPFKYQEDIDNLMTDIAEEVSSLTVSSASSEDSESNDEDEDIEDVEDRQEEIEYNVKRSLLNIAPEWFVDEFSKVQFSSYFVDILYRQLYLCPPQIEDYAYPSSHEISLKIIRIIYTLLTSNACNKSLEYIVRGTTKKICYCKLEPVKQLWSCDVPTLHDLHKLPLNIRKGILGEALEISQEWPVNDLPMEWRLYILTLIYWAQQQNAPPKTRCHVYTLLFAMLFNIIDQKLGYYRSLKKFDKKFRKRIDSIIAEKKSVTCQTNNNPESTSLLEAYNNVTNEDCLLAASFFISNFKVDHKVLSMPKIFNITLVHVFAQFQSCLRHSMHLNALLDYPYARTKVAQVYNGTLLYNLYNNFVRRKDVPAYINLILQNSPSLRLVFNALLTTVSPIFDNFLENKVMGGKKRKNRIKQKNETMKHSQENIDNEIPGKSYQFYDANNHFSLLGDAI</sequence>
<keyword evidence="3" id="KW-1185">Reference proteome</keyword>
<feature type="region of interest" description="Disordered" evidence="2">
    <location>
        <begin position="262"/>
        <end position="284"/>
    </location>
</feature>
<feature type="compositionally biased region" description="Acidic residues" evidence="2">
    <location>
        <begin position="268"/>
        <end position="284"/>
    </location>
</feature>
<dbReference type="AlphaFoldDB" id="A0AAJ7W7P7"/>
<dbReference type="InterPro" id="IPR029060">
    <property type="entry name" value="PIN-like_dom_sf"/>
</dbReference>
<evidence type="ECO:0000313" key="4">
    <source>
        <dbReference type="RefSeq" id="XP_024947585.1"/>
    </source>
</evidence>
<evidence type="ECO:0000256" key="2">
    <source>
        <dbReference type="SAM" id="MobiDB-lite"/>
    </source>
</evidence>
<dbReference type="SUPFAM" id="SSF88723">
    <property type="entry name" value="PIN domain-like"/>
    <property type="match status" value="1"/>
</dbReference>
<evidence type="ECO:0000313" key="3">
    <source>
        <dbReference type="Proteomes" id="UP000694920"/>
    </source>
</evidence>
<dbReference type="Proteomes" id="UP000694920">
    <property type="component" value="Unplaced"/>
</dbReference>
<dbReference type="PANTHER" id="PTHR15665">
    <property type="entry name" value="ASTEROID PROTEIN"/>
    <property type="match status" value="1"/>
</dbReference>
<dbReference type="CTD" id="33282"/>
<dbReference type="PANTHER" id="PTHR15665:SF1">
    <property type="entry name" value="PROTEIN ASTEROID HOMOLOG 1"/>
    <property type="match status" value="1"/>
</dbReference>